<reference evidence="3 4" key="1">
    <citation type="journal article" date="2016" name="Nat. Commun.">
        <title>Thousands of microbial genomes shed light on interconnected biogeochemical processes in an aquifer system.</title>
        <authorList>
            <person name="Anantharaman K."/>
            <person name="Brown C.T."/>
            <person name="Hug L.A."/>
            <person name="Sharon I."/>
            <person name="Castelle C.J."/>
            <person name="Probst A.J."/>
            <person name="Thomas B.C."/>
            <person name="Singh A."/>
            <person name="Wilkins M.J."/>
            <person name="Karaoz U."/>
            <person name="Brodie E.L."/>
            <person name="Williams K.H."/>
            <person name="Hubbard S.S."/>
            <person name="Banfield J.F."/>
        </authorList>
    </citation>
    <scope>NUCLEOTIDE SEQUENCE [LARGE SCALE GENOMIC DNA]</scope>
</reference>
<dbReference type="Proteomes" id="UP000176593">
    <property type="component" value="Unassembled WGS sequence"/>
</dbReference>
<dbReference type="InterPro" id="IPR001387">
    <property type="entry name" value="Cro/C1-type_HTH"/>
</dbReference>
<dbReference type="PANTHER" id="PTHR34475">
    <property type="match status" value="1"/>
</dbReference>
<dbReference type="PANTHER" id="PTHR34475:SF1">
    <property type="entry name" value="CYTOSKELETON PROTEIN RODZ"/>
    <property type="match status" value="1"/>
</dbReference>
<dbReference type="Pfam" id="PF09136">
    <property type="entry name" value="Glucodextran_B"/>
    <property type="match status" value="1"/>
</dbReference>
<dbReference type="EMBL" id="MGEQ01000001">
    <property type="protein sequence ID" value="OGL88251.1"/>
    <property type="molecule type" value="Genomic_DNA"/>
</dbReference>
<keyword evidence="1" id="KW-1133">Transmembrane helix</keyword>
<dbReference type="Gene3D" id="2.60.40.10">
    <property type="entry name" value="Immunoglobulins"/>
    <property type="match status" value="1"/>
</dbReference>
<organism evidence="3 4">
    <name type="scientific">Candidatus Uhrbacteria bacterium RIFCSPLOWO2_02_FULL_48_18</name>
    <dbReference type="NCBI Taxonomy" id="1802408"/>
    <lineage>
        <taxon>Bacteria</taxon>
        <taxon>Candidatus Uhriibacteriota</taxon>
    </lineage>
</organism>
<gene>
    <name evidence="3" type="ORF">A3I41_00820</name>
</gene>
<feature type="transmembrane region" description="Helical" evidence="1">
    <location>
        <begin position="113"/>
        <end position="132"/>
    </location>
</feature>
<name>A0A1F7VCU3_9BACT</name>
<protein>
    <recommendedName>
        <fullName evidence="2">HTH cro/C1-type domain-containing protein</fullName>
    </recommendedName>
</protein>
<evidence type="ECO:0000313" key="4">
    <source>
        <dbReference type="Proteomes" id="UP000176593"/>
    </source>
</evidence>
<proteinExistence type="predicted"/>
<evidence type="ECO:0000256" key="1">
    <source>
        <dbReference type="SAM" id="Phobius"/>
    </source>
</evidence>
<dbReference type="InterPro" id="IPR050400">
    <property type="entry name" value="Bact_Cytoskel_RodZ"/>
</dbReference>
<dbReference type="CDD" id="cd00093">
    <property type="entry name" value="HTH_XRE"/>
    <property type="match status" value="1"/>
</dbReference>
<dbReference type="InterPro" id="IPR013783">
    <property type="entry name" value="Ig-like_fold"/>
</dbReference>
<sequence length="236" mass="26791">MPFVIRQFHNDQTLGEKLHTLRKEARLTLSELSEMTKIQKSYLKAFETNAFHKLPDPIYARNYLKTLARTLGGEEAYYIDQFEQERGTCDVVNKHQTPRQRTRKASLFVTSRFAQICLFVLLIGTFISYIGFQVKTIISPPHLSISSPSDGFLTTDATVLVKGKTDKGASIKINGQNVLLAQDGTFEKEIALERGVNVLQIEGAKRYSHLIKEYRRVIFDNGKTIGLTPKNFSPTF</sequence>
<dbReference type="GO" id="GO:0003677">
    <property type="term" value="F:DNA binding"/>
    <property type="evidence" value="ECO:0007669"/>
    <property type="project" value="InterPro"/>
</dbReference>
<evidence type="ECO:0000259" key="2">
    <source>
        <dbReference type="PROSITE" id="PS50943"/>
    </source>
</evidence>
<feature type="domain" description="HTH cro/C1-type" evidence="2">
    <location>
        <begin position="18"/>
        <end position="49"/>
    </location>
</feature>
<accession>A0A1F7VCU3</accession>
<comment type="caution">
    <text evidence="3">The sequence shown here is derived from an EMBL/GenBank/DDBJ whole genome shotgun (WGS) entry which is preliminary data.</text>
</comment>
<dbReference type="AlphaFoldDB" id="A0A1F7VCU3"/>
<keyword evidence="1" id="KW-0812">Transmembrane</keyword>
<dbReference type="Gene3D" id="1.10.260.40">
    <property type="entry name" value="lambda repressor-like DNA-binding domains"/>
    <property type="match status" value="1"/>
</dbReference>
<keyword evidence="1" id="KW-0472">Membrane</keyword>
<dbReference type="SUPFAM" id="SSF47413">
    <property type="entry name" value="lambda repressor-like DNA-binding domains"/>
    <property type="match status" value="1"/>
</dbReference>
<dbReference type="InterPro" id="IPR010982">
    <property type="entry name" value="Lambda_DNA-bd_dom_sf"/>
</dbReference>
<dbReference type="PROSITE" id="PS50943">
    <property type="entry name" value="HTH_CROC1"/>
    <property type="match status" value="1"/>
</dbReference>
<evidence type="ECO:0000313" key="3">
    <source>
        <dbReference type="EMBL" id="OGL88251.1"/>
    </source>
</evidence>
<dbReference type="Pfam" id="PF13413">
    <property type="entry name" value="HTH_25"/>
    <property type="match status" value="1"/>
</dbReference>